<reference evidence="2 3" key="1">
    <citation type="submission" date="2019-03" db="EMBL/GenBank/DDBJ databases">
        <title>Single cell metagenomics reveals metabolic interactions within the superorganism composed of flagellate Streblomastix strix and complex community of Bacteroidetes bacteria on its surface.</title>
        <authorList>
            <person name="Treitli S.C."/>
            <person name="Kolisko M."/>
            <person name="Husnik F."/>
            <person name="Keeling P."/>
            <person name="Hampl V."/>
        </authorList>
    </citation>
    <scope>NUCLEOTIDE SEQUENCE [LARGE SCALE GENOMIC DNA]</scope>
    <source>
        <strain evidence="2">ST1C</strain>
    </source>
</reference>
<feature type="compositionally biased region" description="Basic and acidic residues" evidence="1">
    <location>
        <begin position="1"/>
        <end position="11"/>
    </location>
</feature>
<sequence length="72" mass="8508">MIDKQRYDTQRRRTPPIGPPITPQIQALPELQPLNQSARQKQSQMTQINRLNQRLNCNQNRAKLTMWGRIIN</sequence>
<feature type="region of interest" description="Disordered" evidence="1">
    <location>
        <begin position="1"/>
        <end position="22"/>
    </location>
</feature>
<dbReference type="AlphaFoldDB" id="A0A5J4X5B2"/>
<protein>
    <submittedName>
        <fullName evidence="2">Uncharacterized protein</fullName>
    </submittedName>
</protein>
<evidence type="ECO:0000256" key="1">
    <source>
        <dbReference type="SAM" id="MobiDB-lite"/>
    </source>
</evidence>
<comment type="caution">
    <text evidence="2">The sequence shown here is derived from an EMBL/GenBank/DDBJ whole genome shotgun (WGS) entry which is preliminary data.</text>
</comment>
<accession>A0A5J4X5B2</accession>
<dbReference type="Proteomes" id="UP000324800">
    <property type="component" value="Unassembled WGS sequence"/>
</dbReference>
<name>A0A5J4X5B2_9EUKA</name>
<dbReference type="EMBL" id="SNRW01000305">
    <property type="protein sequence ID" value="KAA6401966.1"/>
    <property type="molecule type" value="Genomic_DNA"/>
</dbReference>
<organism evidence="2 3">
    <name type="scientific">Streblomastix strix</name>
    <dbReference type="NCBI Taxonomy" id="222440"/>
    <lineage>
        <taxon>Eukaryota</taxon>
        <taxon>Metamonada</taxon>
        <taxon>Preaxostyla</taxon>
        <taxon>Oxymonadida</taxon>
        <taxon>Streblomastigidae</taxon>
        <taxon>Streblomastix</taxon>
    </lineage>
</organism>
<gene>
    <name evidence="2" type="ORF">EZS28_002510</name>
</gene>
<proteinExistence type="predicted"/>
<evidence type="ECO:0000313" key="3">
    <source>
        <dbReference type="Proteomes" id="UP000324800"/>
    </source>
</evidence>
<evidence type="ECO:0000313" key="2">
    <source>
        <dbReference type="EMBL" id="KAA6401966.1"/>
    </source>
</evidence>